<dbReference type="GO" id="GO:0005576">
    <property type="term" value="C:extracellular region"/>
    <property type="evidence" value="ECO:0007669"/>
    <property type="project" value="TreeGrafter"/>
</dbReference>
<keyword evidence="5 6" id="KW-0961">Cell wall biogenesis/degradation</keyword>
<comment type="pathway">
    <text evidence="1 6">Cell wall biogenesis; peptidoglycan biosynthesis.</text>
</comment>
<evidence type="ECO:0000256" key="5">
    <source>
        <dbReference type="ARBA" id="ARBA00023316"/>
    </source>
</evidence>
<sequence>MKRILWIFPIATTVLLLVKVLLSSDWLSARFSPQATVDPRDVSGEFDPKETTAVFNNQSLPLPLLLAEIKPKPTVLGESDEPKRIEVDLTNQRLSAYEGDRLIYSFLISSGKWARTPTGIFRIWVKLRYTKMEGGSKALRTYYYLPNVPFVMYFSNAEIPSWRGFGIHGTYWHSNFGHPMSHGCINMKIEEAGLIYEWAKPDLKGKRSMFASADNPGTEVRIFGEAPLE</sequence>
<feature type="domain" description="L,D-TPase catalytic" evidence="7">
    <location>
        <begin position="83"/>
        <end position="223"/>
    </location>
</feature>
<dbReference type="CDD" id="cd16913">
    <property type="entry name" value="YkuD_like"/>
    <property type="match status" value="1"/>
</dbReference>
<keyword evidence="4 6" id="KW-0573">Peptidoglycan synthesis</keyword>
<evidence type="ECO:0000256" key="4">
    <source>
        <dbReference type="ARBA" id="ARBA00022984"/>
    </source>
</evidence>
<evidence type="ECO:0000259" key="7">
    <source>
        <dbReference type="PROSITE" id="PS52029"/>
    </source>
</evidence>
<dbReference type="InterPro" id="IPR050979">
    <property type="entry name" value="LD-transpeptidase"/>
</dbReference>
<dbReference type="UniPathway" id="UPA00219"/>
<dbReference type="GO" id="GO:0071555">
    <property type="term" value="P:cell wall organization"/>
    <property type="evidence" value="ECO:0007669"/>
    <property type="project" value="UniProtKB-UniRule"/>
</dbReference>
<evidence type="ECO:0000256" key="2">
    <source>
        <dbReference type="ARBA" id="ARBA00022679"/>
    </source>
</evidence>
<evidence type="ECO:0000313" key="8">
    <source>
        <dbReference type="EMBL" id="OGY18793.1"/>
    </source>
</evidence>
<feature type="active site" description="Nucleophile" evidence="6">
    <location>
        <position position="184"/>
    </location>
</feature>
<reference evidence="8 9" key="1">
    <citation type="journal article" date="2016" name="Nat. Commun.">
        <title>Thousands of microbial genomes shed light on interconnected biogeochemical processes in an aquifer system.</title>
        <authorList>
            <person name="Anantharaman K."/>
            <person name="Brown C.T."/>
            <person name="Hug L.A."/>
            <person name="Sharon I."/>
            <person name="Castelle C.J."/>
            <person name="Probst A.J."/>
            <person name="Thomas B.C."/>
            <person name="Singh A."/>
            <person name="Wilkins M.J."/>
            <person name="Karaoz U."/>
            <person name="Brodie E.L."/>
            <person name="Williams K.H."/>
            <person name="Hubbard S.S."/>
            <person name="Banfield J.F."/>
        </authorList>
    </citation>
    <scope>NUCLEOTIDE SEQUENCE [LARGE SCALE GENOMIC DNA]</scope>
</reference>
<keyword evidence="3 6" id="KW-0133">Cell shape</keyword>
<evidence type="ECO:0000256" key="6">
    <source>
        <dbReference type="PROSITE-ProRule" id="PRU01373"/>
    </source>
</evidence>
<dbReference type="InterPro" id="IPR038063">
    <property type="entry name" value="Transpep_catalytic_dom"/>
</dbReference>
<dbReference type="AlphaFoldDB" id="A0A1G1VTN8"/>
<dbReference type="GO" id="GO:0008360">
    <property type="term" value="P:regulation of cell shape"/>
    <property type="evidence" value="ECO:0007669"/>
    <property type="project" value="UniProtKB-UniRule"/>
</dbReference>
<dbReference type="GO" id="GO:0071972">
    <property type="term" value="F:peptidoglycan L,D-transpeptidase activity"/>
    <property type="evidence" value="ECO:0007669"/>
    <property type="project" value="TreeGrafter"/>
</dbReference>
<evidence type="ECO:0000256" key="3">
    <source>
        <dbReference type="ARBA" id="ARBA00022960"/>
    </source>
</evidence>
<name>A0A1G1VTN8_9BACT</name>
<dbReference type="GO" id="GO:0018104">
    <property type="term" value="P:peptidoglycan-protein cross-linking"/>
    <property type="evidence" value="ECO:0007669"/>
    <property type="project" value="TreeGrafter"/>
</dbReference>
<dbReference type="InterPro" id="IPR005490">
    <property type="entry name" value="LD_TPept_cat_dom"/>
</dbReference>
<dbReference type="Pfam" id="PF03734">
    <property type="entry name" value="YkuD"/>
    <property type="match status" value="1"/>
</dbReference>
<evidence type="ECO:0000313" key="9">
    <source>
        <dbReference type="Proteomes" id="UP000179233"/>
    </source>
</evidence>
<dbReference type="PANTHER" id="PTHR30582:SF2">
    <property type="entry name" value="L,D-TRANSPEPTIDASE YCIB-RELATED"/>
    <property type="match status" value="1"/>
</dbReference>
<protein>
    <recommendedName>
        <fullName evidence="7">L,D-TPase catalytic domain-containing protein</fullName>
    </recommendedName>
</protein>
<proteinExistence type="predicted"/>
<dbReference type="EMBL" id="MHCJ01000003">
    <property type="protein sequence ID" value="OGY18793.1"/>
    <property type="molecule type" value="Genomic_DNA"/>
</dbReference>
<dbReference type="Proteomes" id="UP000179233">
    <property type="component" value="Unassembled WGS sequence"/>
</dbReference>
<keyword evidence="2" id="KW-0808">Transferase</keyword>
<evidence type="ECO:0000256" key="1">
    <source>
        <dbReference type="ARBA" id="ARBA00004752"/>
    </source>
</evidence>
<organism evidence="8 9">
    <name type="scientific">Candidatus Chisholmbacteria bacterium RIFCSPHIGHO2_01_FULL_52_32</name>
    <dbReference type="NCBI Taxonomy" id="1797591"/>
    <lineage>
        <taxon>Bacteria</taxon>
        <taxon>Candidatus Chisholmiibacteriota</taxon>
    </lineage>
</organism>
<dbReference type="PANTHER" id="PTHR30582">
    <property type="entry name" value="L,D-TRANSPEPTIDASE"/>
    <property type="match status" value="1"/>
</dbReference>
<dbReference type="SUPFAM" id="SSF141523">
    <property type="entry name" value="L,D-transpeptidase catalytic domain-like"/>
    <property type="match status" value="1"/>
</dbReference>
<dbReference type="Gene3D" id="2.40.440.10">
    <property type="entry name" value="L,D-transpeptidase catalytic domain-like"/>
    <property type="match status" value="1"/>
</dbReference>
<dbReference type="PROSITE" id="PS52029">
    <property type="entry name" value="LD_TPASE"/>
    <property type="match status" value="1"/>
</dbReference>
<feature type="active site" description="Proton donor/acceptor" evidence="6">
    <location>
        <position position="168"/>
    </location>
</feature>
<accession>A0A1G1VTN8</accession>
<comment type="caution">
    <text evidence="8">The sequence shown here is derived from an EMBL/GenBank/DDBJ whole genome shotgun (WGS) entry which is preliminary data.</text>
</comment>
<dbReference type="GO" id="GO:0016740">
    <property type="term" value="F:transferase activity"/>
    <property type="evidence" value="ECO:0007669"/>
    <property type="project" value="UniProtKB-KW"/>
</dbReference>
<gene>
    <name evidence="8" type="ORF">A2786_04845</name>
</gene>